<proteinExistence type="predicted"/>
<dbReference type="Proteomes" id="UP001385951">
    <property type="component" value="Unassembled WGS sequence"/>
</dbReference>
<evidence type="ECO:0000313" key="2">
    <source>
        <dbReference type="EMBL" id="KAK7695116.1"/>
    </source>
</evidence>
<dbReference type="EMBL" id="JASBNA010000002">
    <property type="protein sequence ID" value="KAK7695116.1"/>
    <property type="molecule type" value="Genomic_DNA"/>
</dbReference>
<name>A0AAW0GYY2_9APHY</name>
<comment type="caution">
    <text evidence="2">The sequence shown here is derived from an EMBL/GenBank/DDBJ whole genome shotgun (WGS) entry which is preliminary data.</text>
</comment>
<sequence length="87" mass="9581">MSSLSQFVATTATLRGVVGWTNPGSGDTSHSDWEDGVHIRPAKKLGNDPRLGTRCFKLQYTQRRSKATVAPKKNQATKEGWERPANP</sequence>
<organism evidence="2 3">
    <name type="scientific">Cerrena zonata</name>
    <dbReference type="NCBI Taxonomy" id="2478898"/>
    <lineage>
        <taxon>Eukaryota</taxon>
        <taxon>Fungi</taxon>
        <taxon>Dikarya</taxon>
        <taxon>Basidiomycota</taxon>
        <taxon>Agaricomycotina</taxon>
        <taxon>Agaricomycetes</taxon>
        <taxon>Polyporales</taxon>
        <taxon>Cerrenaceae</taxon>
        <taxon>Cerrena</taxon>
    </lineage>
</organism>
<evidence type="ECO:0000256" key="1">
    <source>
        <dbReference type="SAM" id="MobiDB-lite"/>
    </source>
</evidence>
<protein>
    <submittedName>
        <fullName evidence="2">Uncharacterized protein</fullName>
    </submittedName>
</protein>
<evidence type="ECO:0000313" key="3">
    <source>
        <dbReference type="Proteomes" id="UP001385951"/>
    </source>
</evidence>
<reference evidence="2 3" key="1">
    <citation type="submission" date="2022-09" db="EMBL/GenBank/DDBJ databases">
        <authorList>
            <person name="Palmer J.M."/>
        </authorList>
    </citation>
    <scope>NUCLEOTIDE SEQUENCE [LARGE SCALE GENOMIC DNA]</scope>
    <source>
        <strain evidence="2 3">DSM 7382</strain>
    </source>
</reference>
<gene>
    <name evidence="2" type="ORF">QCA50_002306</name>
</gene>
<feature type="region of interest" description="Disordered" evidence="1">
    <location>
        <begin position="63"/>
        <end position="87"/>
    </location>
</feature>
<dbReference type="AlphaFoldDB" id="A0AAW0GYY2"/>
<keyword evidence="3" id="KW-1185">Reference proteome</keyword>
<accession>A0AAW0GYY2</accession>